<gene>
    <name evidence="2" type="ORF">HAX54_042039</name>
</gene>
<evidence type="ECO:0000313" key="3">
    <source>
        <dbReference type="Proteomes" id="UP000823775"/>
    </source>
</evidence>
<sequence>FEFEQTHRLNLEQAAVGMVQKYPGEEKVEKGYEKMQLQRTPARVTEQTGLTVPPLQVPESPPGDCTLNSMP</sequence>
<dbReference type="EMBL" id="JACEIK010006131">
    <property type="protein sequence ID" value="MCE2055130.1"/>
    <property type="molecule type" value="Genomic_DNA"/>
</dbReference>
<dbReference type="Proteomes" id="UP000823775">
    <property type="component" value="Unassembled WGS sequence"/>
</dbReference>
<feature type="region of interest" description="Disordered" evidence="1">
    <location>
        <begin position="37"/>
        <end position="71"/>
    </location>
</feature>
<feature type="non-terminal residue" evidence="2">
    <location>
        <position position="71"/>
    </location>
</feature>
<organism evidence="2 3">
    <name type="scientific">Datura stramonium</name>
    <name type="common">Jimsonweed</name>
    <name type="synonym">Common thornapple</name>
    <dbReference type="NCBI Taxonomy" id="4076"/>
    <lineage>
        <taxon>Eukaryota</taxon>
        <taxon>Viridiplantae</taxon>
        <taxon>Streptophyta</taxon>
        <taxon>Embryophyta</taxon>
        <taxon>Tracheophyta</taxon>
        <taxon>Spermatophyta</taxon>
        <taxon>Magnoliopsida</taxon>
        <taxon>eudicotyledons</taxon>
        <taxon>Gunneridae</taxon>
        <taxon>Pentapetalae</taxon>
        <taxon>asterids</taxon>
        <taxon>lamiids</taxon>
        <taxon>Solanales</taxon>
        <taxon>Solanaceae</taxon>
        <taxon>Solanoideae</taxon>
        <taxon>Datureae</taxon>
        <taxon>Datura</taxon>
    </lineage>
</organism>
<proteinExistence type="predicted"/>
<evidence type="ECO:0000256" key="1">
    <source>
        <dbReference type="SAM" id="MobiDB-lite"/>
    </source>
</evidence>
<name>A0ABS8VYC5_DATST</name>
<comment type="caution">
    <text evidence="2">The sequence shown here is derived from an EMBL/GenBank/DDBJ whole genome shotgun (WGS) entry which is preliminary data.</text>
</comment>
<evidence type="ECO:0000313" key="2">
    <source>
        <dbReference type="EMBL" id="MCE2055130.1"/>
    </source>
</evidence>
<feature type="non-terminal residue" evidence="2">
    <location>
        <position position="1"/>
    </location>
</feature>
<keyword evidence="3" id="KW-1185">Reference proteome</keyword>
<accession>A0ABS8VYC5</accession>
<protein>
    <submittedName>
        <fullName evidence="2">Uncharacterized protein</fullName>
    </submittedName>
</protein>
<reference evidence="2 3" key="1">
    <citation type="journal article" date="2021" name="BMC Genomics">
        <title>Datura genome reveals duplications of psychoactive alkaloid biosynthetic genes and high mutation rate following tissue culture.</title>
        <authorList>
            <person name="Rajewski A."/>
            <person name="Carter-House D."/>
            <person name="Stajich J."/>
            <person name="Litt A."/>
        </authorList>
    </citation>
    <scope>NUCLEOTIDE SEQUENCE [LARGE SCALE GENOMIC DNA]</scope>
    <source>
        <strain evidence="2">AR-01</strain>
    </source>
</reference>